<name>A0A2N3Y5S0_SACSN</name>
<dbReference type="Pfam" id="PF01032">
    <property type="entry name" value="FecCD"/>
    <property type="match status" value="1"/>
</dbReference>
<evidence type="ECO:0000256" key="3">
    <source>
        <dbReference type="ARBA" id="ARBA00022448"/>
    </source>
</evidence>
<feature type="transmembrane region" description="Helical" evidence="8">
    <location>
        <begin position="58"/>
        <end position="82"/>
    </location>
</feature>
<proteinExistence type="inferred from homology"/>
<dbReference type="GO" id="GO:0005886">
    <property type="term" value="C:plasma membrane"/>
    <property type="evidence" value="ECO:0007669"/>
    <property type="project" value="UniProtKB-SubCell"/>
</dbReference>
<reference evidence="9" key="1">
    <citation type="submission" date="2017-12" db="EMBL/GenBank/DDBJ databases">
        <title>Sequencing the genomes of 1000 Actinobacteria strains.</title>
        <authorList>
            <person name="Klenk H.-P."/>
        </authorList>
    </citation>
    <scope>NUCLEOTIDE SEQUENCE [LARGE SCALE GENOMIC DNA]</scope>
    <source>
        <strain evidence="9">DSM 44228</strain>
    </source>
</reference>
<dbReference type="Proteomes" id="UP000233786">
    <property type="component" value="Unassembled WGS sequence"/>
</dbReference>
<dbReference type="InterPro" id="IPR000522">
    <property type="entry name" value="ABC_transptr_permease_BtuC"/>
</dbReference>
<evidence type="ECO:0000256" key="1">
    <source>
        <dbReference type="ARBA" id="ARBA00004651"/>
    </source>
</evidence>
<keyword evidence="6 8" id="KW-1133">Transmembrane helix</keyword>
<evidence type="ECO:0000256" key="5">
    <source>
        <dbReference type="ARBA" id="ARBA00022692"/>
    </source>
</evidence>
<evidence type="ECO:0000256" key="2">
    <source>
        <dbReference type="ARBA" id="ARBA00007935"/>
    </source>
</evidence>
<gene>
    <name evidence="9" type="ORF">A8926_6328</name>
</gene>
<evidence type="ECO:0000256" key="6">
    <source>
        <dbReference type="ARBA" id="ARBA00022989"/>
    </source>
</evidence>
<dbReference type="STRING" id="994479.GCA_000194155_06976"/>
<keyword evidence="10" id="KW-1185">Reference proteome</keyword>
<evidence type="ECO:0000256" key="8">
    <source>
        <dbReference type="SAM" id="Phobius"/>
    </source>
</evidence>
<keyword evidence="5 8" id="KW-0812">Transmembrane</keyword>
<dbReference type="EMBL" id="PJNB01000001">
    <property type="protein sequence ID" value="PKW18257.1"/>
    <property type="molecule type" value="Genomic_DNA"/>
</dbReference>
<evidence type="ECO:0000313" key="9">
    <source>
        <dbReference type="EMBL" id="PKW18257.1"/>
    </source>
</evidence>
<dbReference type="PANTHER" id="PTHR30472">
    <property type="entry name" value="FERRIC ENTEROBACTIN TRANSPORT SYSTEM PERMEASE PROTEIN"/>
    <property type="match status" value="1"/>
</dbReference>
<organism evidence="9 10">
    <name type="scientific">Saccharopolyspora spinosa</name>
    <dbReference type="NCBI Taxonomy" id="60894"/>
    <lineage>
        <taxon>Bacteria</taxon>
        <taxon>Bacillati</taxon>
        <taxon>Actinomycetota</taxon>
        <taxon>Actinomycetes</taxon>
        <taxon>Pseudonocardiales</taxon>
        <taxon>Pseudonocardiaceae</taxon>
        <taxon>Saccharopolyspora</taxon>
    </lineage>
</organism>
<dbReference type="GO" id="GO:0033214">
    <property type="term" value="P:siderophore-iron import into cell"/>
    <property type="evidence" value="ECO:0007669"/>
    <property type="project" value="TreeGrafter"/>
</dbReference>
<evidence type="ECO:0000256" key="4">
    <source>
        <dbReference type="ARBA" id="ARBA00022475"/>
    </source>
</evidence>
<feature type="transmembrane region" description="Helical" evidence="8">
    <location>
        <begin position="309"/>
        <end position="329"/>
    </location>
</feature>
<feature type="transmembrane region" description="Helical" evidence="8">
    <location>
        <begin position="145"/>
        <end position="166"/>
    </location>
</feature>
<dbReference type="RefSeq" id="WP_010314292.1">
    <property type="nucleotide sequence ID" value="NZ_CP061007.1"/>
</dbReference>
<dbReference type="AlphaFoldDB" id="A0A2N3Y5S0"/>
<dbReference type="InterPro" id="IPR037294">
    <property type="entry name" value="ABC_BtuC-like"/>
</dbReference>
<sequence>MIARIPRPLRLIALLVVVVAFGMAHLATGSTVSAAETWAAVFGHADRLTTQIVHDLRMPRVLVGAGSGMCLGMAGIVLQTVLRNPLASPDVTGVGSGAVLGAVVATLVGGDFASPTRMILVAVVGGALGGGALWLVAVRAGSDPLRLVVIGVVVSAALGGGTTMLLTARPQLTGAMTQWLIGSLNGRTWAHWSALWPWLLVVSASGLLVSMTIQVLAVDDDHGRAVGLAVTPWRSAVLLIAVLMTAVAIASVGAMSFVGLLAPHAARALFGADHRFTLPAAGLLGAATVCGADVVAQAVTSWVADPARAGVPTGAVTALIGAVVLIRVARRTPTAGGKP</sequence>
<dbReference type="GO" id="GO:0022857">
    <property type="term" value="F:transmembrane transporter activity"/>
    <property type="evidence" value="ECO:0007669"/>
    <property type="project" value="InterPro"/>
</dbReference>
<protein>
    <submittedName>
        <fullName evidence="9">Iron complex transport system permease protein</fullName>
    </submittedName>
</protein>
<feature type="transmembrane region" description="Helical" evidence="8">
    <location>
        <begin position="237"/>
        <end position="262"/>
    </location>
</feature>
<accession>A0A2N3Y5S0</accession>
<keyword evidence="4" id="KW-1003">Cell membrane</keyword>
<comment type="subcellular location">
    <subcellularLocation>
        <location evidence="1">Cell membrane</location>
        <topology evidence="1">Multi-pass membrane protein</topology>
    </subcellularLocation>
</comment>
<keyword evidence="3" id="KW-0813">Transport</keyword>
<feature type="transmembrane region" description="Helical" evidence="8">
    <location>
        <begin position="119"/>
        <end position="138"/>
    </location>
</feature>
<evidence type="ECO:0000313" key="10">
    <source>
        <dbReference type="Proteomes" id="UP000233786"/>
    </source>
</evidence>
<dbReference type="CDD" id="cd06550">
    <property type="entry name" value="TM_ABC_iron-siderophores_like"/>
    <property type="match status" value="1"/>
</dbReference>
<dbReference type="PANTHER" id="PTHR30472:SF25">
    <property type="entry name" value="ABC TRANSPORTER PERMEASE PROTEIN MJ0876-RELATED"/>
    <property type="match status" value="1"/>
</dbReference>
<comment type="similarity">
    <text evidence="2">Belongs to the binding-protein-dependent transport system permease family. FecCD subfamily.</text>
</comment>
<dbReference type="SUPFAM" id="SSF81345">
    <property type="entry name" value="ABC transporter involved in vitamin B12 uptake, BtuC"/>
    <property type="match status" value="1"/>
</dbReference>
<keyword evidence="7 8" id="KW-0472">Membrane</keyword>
<dbReference type="Gene3D" id="1.10.3470.10">
    <property type="entry name" value="ABC transporter involved in vitamin B12 uptake, BtuC"/>
    <property type="match status" value="1"/>
</dbReference>
<comment type="caution">
    <text evidence="9">The sequence shown here is derived from an EMBL/GenBank/DDBJ whole genome shotgun (WGS) entry which is preliminary data.</text>
</comment>
<feature type="transmembrane region" description="Helical" evidence="8">
    <location>
        <begin position="195"/>
        <end position="217"/>
    </location>
</feature>
<feature type="transmembrane region" description="Helical" evidence="8">
    <location>
        <begin position="94"/>
        <end position="113"/>
    </location>
</feature>
<evidence type="ECO:0000256" key="7">
    <source>
        <dbReference type="ARBA" id="ARBA00023136"/>
    </source>
</evidence>